<dbReference type="GeneID" id="24573941"/>
<reference evidence="1 2" key="1">
    <citation type="journal article" date="2015" name="Genome Announc.">
        <title>Complete Genome Sequence of Citrobacter freundii Myophage Moogle.</title>
        <authorList>
            <person name="Nguyen Q.T."/>
            <person name="Luna A.J."/>
            <person name="Hernandez A.C."/>
            <person name="Kuty Everett G.F."/>
        </authorList>
    </citation>
    <scope>NUCLEOTIDE SEQUENCE [LARGE SCALE GENOMIC DNA]</scope>
</reference>
<protein>
    <submittedName>
        <fullName evidence="1">Uncharacterized protein</fullName>
    </submittedName>
</protein>
<dbReference type="RefSeq" id="YP_009145645.1">
    <property type="nucleotide sequence ID" value="NC_027293.1"/>
</dbReference>
<evidence type="ECO:0000313" key="1">
    <source>
        <dbReference type="EMBL" id="AIW03739.1"/>
    </source>
</evidence>
<sequence>MQSYWLEIVLSLGCIVAIAVLLCKYLSETEPCDECEGSGIAGMGHCCPYCNGTGKKFKK</sequence>
<dbReference type="EMBL" id="KM236239">
    <property type="protein sequence ID" value="AIW03739.1"/>
    <property type="molecule type" value="Genomic_DNA"/>
</dbReference>
<dbReference type="Proteomes" id="UP000030203">
    <property type="component" value="Segment"/>
</dbReference>
<dbReference type="OrthoDB" id="23096at10239"/>
<proteinExistence type="predicted"/>
<evidence type="ECO:0000313" key="2">
    <source>
        <dbReference type="Proteomes" id="UP000030203"/>
    </source>
</evidence>
<gene>
    <name evidence="1" type="ORF">CPT_Moogle2</name>
</gene>
<organism evidence="1 2">
    <name type="scientific">Citrobacter phage Moogle</name>
    <dbReference type="NCBI Taxonomy" id="1540094"/>
    <lineage>
        <taxon>Viruses</taxon>
        <taxon>Duplodnaviria</taxon>
        <taxon>Heunggongvirae</taxon>
        <taxon>Uroviricota</taxon>
        <taxon>Caudoviricetes</taxon>
        <taxon>Andersonviridae</taxon>
        <taxon>Ounavirinae</taxon>
        <taxon>Mooglevirus</taxon>
        <taxon>Mooglevirus moogle</taxon>
    </lineage>
</organism>
<name>A0A0A0RQ20_9CAUD</name>
<keyword evidence="2" id="KW-1185">Reference proteome</keyword>
<dbReference type="KEGG" id="vg:24573941"/>
<accession>A0A0A0RQ20</accession>